<sequence>MRVGGPLMDTEETTQVTDVQDNQENVETVEKDVQDKKPVDAEKIAKKLQKRISKEQESKHQALKEVEELKAKLAKYESNDKSIKELSDEEKSKRESDSKDRRIQELEGIIARNKDLQETKQVFEESGISVPDNVLDMVVVNDNKKTVANVQAITNFIEKIKEDTRNELLAGRTPRVTGVKTKMTKEQIRNIKDTEERQKAMRDNWSLFN</sequence>
<evidence type="ECO:0000313" key="2">
    <source>
        <dbReference type="EMBL" id="OQQ81598.1"/>
    </source>
</evidence>
<organism evidence="2 3">
    <name type="scientific">Ligilactobacillus salivarius</name>
    <dbReference type="NCBI Taxonomy" id="1624"/>
    <lineage>
        <taxon>Bacteria</taxon>
        <taxon>Bacillati</taxon>
        <taxon>Bacillota</taxon>
        <taxon>Bacilli</taxon>
        <taxon>Lactobacillales</taxon>
        <taxon>Lactobacillaceae</taxon>
        <taxon>Ligilactobacillus</taxon>
    </lineage>
</organism>
<accession>A0A1V9QNR5</accession>
<feature type="region of interest" description="Disordered" evidence="1">
    <location>
        <begin position="77"/>
        <end position="102"/>
    </location>
</feature>
<dbReference type="AlphaFoldDB" id="A0A1V9QNR5"/>
<dbReference type="Proteomes" id="UP000192638">
    <property type="component" value="Unassembled WGS sequence"/>
</dbReference>
<dbReference type="Pfam" id="PF14265">
    <property type="entry name" value="DUF4355"/>
    <property type="match status" value="1"/>
</dbReference>
<feature type="region of interest" description="Disordered" evidence="1">
    <location>
        <begin position="1"/>
        <end position="37"/>
    </location>
</feature>
<comment type="caution">
    <text evidence="2">The sequence shown here is derived from an EMBL/GenBank/DDBJ whole genome shotgun (WGS) entry which is preliminary data.</text>
</comment>
<evidence type="ECO:0000313" key="3">
    <source>
        <dbReference type="Proteomes" id="UP000192638"/>
    </source>
</evidence>
<evidence type="ECO:0008006" key="4">
    <source>
        <dbReference type="Google" id="ProtNLM"/>
    </source>
</evidence>
<dbReference type="InterPro" id="IPR025580">
    <property type="entry name" value="Gp46"/>
</dbReference>
<proteinExistence type="predicted"/>
<feature type="compositionally biased region" description="Basic and acidic residues" evidence="1">
    <location>
        <begin position="28"/>
        <end position="37"/>
    </location>
</feature>
<feature type="compositionally biased region" description="Polar residues" evidence="1">
    <location>
        <begin position="13"/>
        <end position="26"/>
    </location>
</feature>
<gene>
    <name evidence="2" type="ORF">B6U60_10020</name>
</gene>
<protein>
    <recommendedName>
        <fullName evidence="4">DUF4355 domain-containing protein</fullName>
    </recommendedName>
</protein>
<name>A0A1V9QNR5_9LACO</name>
<evidence type="ECO:0000256" key="1">
    <source>
        <dbReference type="SAM" id="MobiDB-lite"/>
    </source>
</evidence>
<reference evidence="2 3" key="1">
    <citation type="submission" date="2017-03" db="EMBL/GenBank/DDBJ databases">
        <title>Phylogenomics and comparative genomics of Lactobacillus salivarius, a mammalian gut commensal.</title>
        <authorList>
            <person name="Harris H.M."/>
        </authorList>
    </citation>
    <scope>NUCLEOTIDE SEQUENCE [LARGE SCALE GENOMIC DNA]</scope>
    <source>
        <strain evidence="2 3">LMG 14477</strain>
    </source>
</reference>
<dbReference type="EMBL" id="NBEB01000110">
    <property type="protein sequence ID" value="OQQ81598.1"/>
    <property type="molecule type" value="Genomic_DNA"/>
</dbReference>